<organism evidence="1 2">
    <name type="scientific">Pristionchus fissidentatus</name>
    <dbReference type="NCBI Taxonomy" id="1538716"/>
    <lineage>
        <taxon>Eukaryota</taxon>
        <taxon>Metazoa</taxon>
        <taxon>Ecdysozoa</taxon>
        <taxon>Nematoda</taxon>
        <taxon>Chromadorea</taxon>
        <taxon>Rhabditida</taxon>
        <taxon>Rhabditina</taxon>
        <taxon>Diplogasteromorpha</taxon>
        <taxon>Diplogasteroidea</taxon>
        <taxon>Neodiplogasteridae</taxon>
        <taxon>Pristionchus</taxon>
    </lineage>
</organism>
<dbReference type="EMBL" id="BTSY01000001">
    <property type="protein sequence ID" value="GMT09900.1"/>
    <property type="molecule type" value="Genomic_DNA"/>
</dbReference>
<dbReference type="Proteomes" id="UP001432322">
    <property type="component" value="Unassembled WGS sequence"/>
</dbReference>
<gene>
    <name evidence="1" type="ORF">PFISCL1PPCAC_1197</name>
</gene>
<protein>
    <submittedName>
        <fullName evidence="1">Uncharacterized protein</fullName>
    </submittedName>
</protein>
<accession>A0AAV5UWF6</accession>
<comment type="caution">
    <text evidence="1">The sequence shown here is derived from an EMBL/GenBank/DDBJ whole genome shotgun (WGS) entry which is preliminary data.</text>
</comment>
<evidence type="ECO:0000313" key="2">
    <source>
        <dbReference type="Proteomes" id="UP001432322"/>
    </source>
</evidence>
<keyword evidence="2" id="KW-1185">Reference proteome</keyword>
<dbReference type="AlphaFoldDB" id="A0AAV5UWF6"/>
<name>A0AAV5UWF6_9BILA</name>
<reference evidence="1" key="1">
    <citation type="submission" date="2023-10" db="EMBL/GenBank/DDBJ databases">
        <title>Genome assembly of Pristionchus species.</title>
        <authorList>
            <person name="Yoshida K."/>
            <person name="Sommer R.J."/>
        </authorList>
    </citation>
    <scope>NUCLEOTIDE SEQUENCE</scope>
    <source>
        <strain evidence="1">RS5133</strain>
    </source>
</reference>
<feature type="non-terminal residue" evidence="1">
    <location>
        <position position="78"/>
    </location>
</feature>
<feature type="non-terminal residue" evidence="1">
    <location>
        <position position="1"/>
    </location>
</feature>
<evidence type="ECO:0000313" key="1">
    <source>
        <dbReference type="EMBL" id="GMT09900.1"/>
    </source>
</evidence>
<proteinExistence type="predicted"/>
<sequence>LSTEELVQLILIISLLRLFLLLDLGKRRFSHSFTSHSNNVLADLIGQSHRGKHRACKRESLHCENGDKSAHGDIRHSV</sequence>